<dbReference type="VEuPathDB" id="VectorBase:AALB008457"/>
<keyword evidence="6" id="KW-0256">Endoplasmic reticulum</keyword>
<evidence type="ECO:0000256" key="13">
    <source>
        <dbReference type="SAM" id="Phobius"/>
    </source>
</evidence>
<evidence type="ECO:0000256" key="12">
    <source>
        <dbReference type="SAM" id="MobiDB-lite"/>
    </source>
</evidence>
<dbReference type="GO" id="GO:0005789">
    <property type="term" value="C:endoplasmic reticulum membrane"/>
    <property type="evidence" value="ECO:0007669"/>
    <property type="project" value="UniProtKB-SubCell"/>
</dbReference>
<evidence type="ECO:0000256" key="2">
    <source>
        <dbReference type="ARBA" id="ARBA00006776"/>
    </source>
</evidence>
<protein>
    <recommendedName>
        <fullName evidence="3">Translocon-associated protein subunit alpha</fullName>
    </recommendedName>
    <alternativeName>
        <fullName evidence="11">Signal sequence receptor subunit alpha</fullName>
    </alternativeName>
</protein>
<accession>A0A182FPJ3</accession>
<keyword evidence="5" id="KW-0732">Signal</keyword>
<feature type="compositionally biased region" description="Low complexity" evidence="12">
    <location>
        <begin position="335"/>
        <end position="346"/>
    </location>
</feature>
<reference evidence="14 15" key="1">
    <citation type="journal article" date="2017" name="G3 (Bethesda)">
        <title>The Physical Genome Mapping of Anopheles albimanus Corrected Scaffold Misassemblies and Identified Interarm Rearrangements in Genus Anopheles.</title>
        <authorList>
            <person name="Artemov G.N."/>
            <person name="Peery A.N."/>
            <person name="Jiang X."/>
            <person name="Tu Z."/>
            <person name="Stegniy V.N."/>
            <person name="Sharakhova M.V."/>
            <person name="Sharakhov I.V."/>
        </authorList>
    </citation>
    <scope>NUCLEOTIDE SEQUENCE [LARGE SCALE GENOMIC DNA]</scope>
    <source>
        <strain evidence="14 15">ALBI9_A</strain>
    </source>
</reference>
<keyword evidence="15" id="KW-1185">Reference proteome</keyword>
<organism evidence="14 15">
    <name type="scientific">Anopheles albimanus</name>
    <name type="common">New world malaria mosquito</name>
    <dbReference type="NCBI Taxonomy" id="7167"/>
    <lineage>
        <taxon>Eukaryota</taxon>
        <taxon>Metazoa</taxon>
        <taxon>Ecdysozoa</taxon>
        <taxon>Arthropoda</taxon>
        <taxon>Hexapoda</taxon>
        <taxon>Insecta</taxon>
        <taxon>Pterygota</taxon>
        <taxon>Neoptera</taxon>
        <taxon>Endopterygota</taxon>
        <taxon>Diptera</taxon>
        <taxon>Nematocera</taxon>
        <taxon>Culicoidea</taxon>
        <taxon>Culicidae</taxon>
        <taxon>Anophelinae</taxon>
        <taxon>Anopheles</taxon>
    </lineage>
</organism>
<dbReference type="VEuPathDB" id="VectorBase:AALB20_027557"/>
<evidence type="ECO:0000313" key="15">
    <source>
        <dbReference type="Proteomes" id="UP000069272"/>
    </source>
</evidence>
<feature type="compositionally biased region" description="Basic residues" evidence="12">
    <location>
        <begin position="347"/>
        <end position="358"/>
    </location>
</feature>
<evidence type="ECO:0000313" key="14">
    <source>
        <dbReference type="EnsemblMetazoa" id="AALB008457-PA"/>
    </source>
</evidence>
<keyword evidence="8 13" id="KW-0472">Membrane</keyword>
<keyword evidence="7 13" id="KW-1133">Transmembrane helix</keyword>
<dbReference type="PANTHER" id="PTHR12924:SF0">
    <property type="entry name" value="TRANSLOCON-ASSOCIATED PROTEIN SUBUNIT ALPHA"/>
    <property type="match status" value="1"/>
</dbReference>
<evidence type="ECO:0000256" key="10">
    <source>
        <dbReference type="ARBA" id="ARBA00025854"/>
    </source>
</evidence>
<comment type="similarity">
    <text evidence="2">Belongs to the TRAP-alpha family.</text>
</comment>
<evidence type="ECO:0000256" key="11">
    <source>
        <dbReference type="ARBA" id="ARBA00031071"/>
    </source>
</evidence>
<proteinExistence type="inferred from homology"/>
<dbReference type="AlphaFoldDB" id="A0A182FPJ3"/>
<evidence type="ECO:0000256" key="5">
    <source>
        <dbReference type="ARBA" id="ARBA00022729"/>
    </source>
</evidence>
<sequence>PRYTLAWTPWARRGVHLSSHLHVPDVVLSWGLAERFRVRNCRSISFAASPRAPLEVNIIAAPLLPLCNVTVIMKKFYVFLLLVLPAVLLTVNTGASPLAFATEDETDEELVDVETEDAAVVSDDAESEDEPETTKSPDADTFLLFTRPLHASGSQLELPAGYPVEFLVGFANKNQFEDFIVETVEASFRYSMDFNYYIQNFSAVAFNREVKPGHEATVSYSFLPSESFAGRPFGLNIALNYRDSRGNQFSEAVFNETVQITEIDEGLDGETFFLYVFLAAIVILLLVLGQQFLGSYGKRKRTTTTRKVVETGTTNSKDVDYEWIPAETLKQIQNSPKGGKSSPKQSPRQRKAAKQASS</sequence>
<evidence type="ECO:0000256" key="6">
    <source>
        <dbReference type="ARBA" id="ARBA00022824"/>
    </source>
</evidence>
<dbReference type="Proteomes" id="UP000069272">
    <property type="component" value="Chromosome 2R"/>
</dbReference>
<comment type="subcellular location">
    <subcellularLocation>
        <location evidence="1">Endoplasmic reticulum membrane</location>
        <topology evidence="1">Single-pass type I membrane protein</topology>
    </subcellularLocation>
</comment>
<evidence type="ECO:0000256" key="9">
    <source>
        <dbReference type="ARBA" id="ARBA00025620"/>
    </source>
</evidence>
<comment type="function">
    <text evidence="9">TRAP proteins are part of a complex whose function is to bind calcium to the ER membrane and thereby regulate the retention of ER resident proteins. May be involved in the recycling of the translocation apparatus after completion of the translocation process or may function as a membrane-bound chaperone facilitating folding of translocated proteins.</text>
</comment>
<comment type="subunit">
    <text evidence="10">Heterotetramer of TRAP-alpha, TRAP-beta, TRAP-delta and TRAP-gamma. Interacts with palmitoylated calnexin (CALX), the interaction is required for efficient folding of glycosylated proteins.</text>
</comment>
<dbReference type="STRING" id="7167.A0A182FPJ3"/>
<keyword evidence="4 13" id="KW-0812">Transmembrane</keyword>
<name>A0A182FPJ3_ANOAL</name>
<evidence type="ECO:0000256" key="7">
    <source>
        <dbReference type="ARBA" id="ARBA00022989"/>
    </source>
</evidence>
<evidence type="ECO:0000256" key="1">
    <source>
        <dbReference type="ARBA" id="ARBA00004115"/>
    </source>
</evidence>
<reference evidence="14" key="2">
    <citation type="submission" date="2022-08" db="UniProtKB">
        <authorList>
            <consortium name="EnsemblMetazoa"/>
        </authorList>
    </citation>
    <scope>IDENTIFICATION</scope>
    <source>
        <strain evidence="14">STECLA/ALBI9_A</strain>
    </source>
</reference>
<dbReference type="Pfam" id="PF03896">
    <property type="entry name" value="TRAP_alpha"/>
    <property type="match status" value="1"/>
</dbReference>
<feature type="transmembrane region" description="Helical" evidence="13">
    <location>
        <begin position="76"/>
        <end position="100"/>
    </location>
</feature>
<feature type="region of interest" description="Disordered" evidence="12">
    <location>
        <begin position="331"/>
        <end position="358"/>
    </location>
</feature>
<dbReference type="PANTHER" id="PTHR12924">
    <property type="entry name" value="TRANSLOCON-ASSOCIATED PROTEIN, ALPHA SUBUNIT"/>
    <property type="match status" value="1"/>
</dbReference>
<evidence type="ECO:0000256" key="4">
    <source>
        <dbReference type="ARBA" id="ARBA00022692"/>
    </source>
</evidence>
<evidence type="ECO:0000256" key="3">
    <source>
        <dbReference type="ARBA" id="ARBA00020280"/>
    </source>
</evidence>
<feature type="transmembrane region" description="Helical" evidence="13">
    <location>
        <begin position="272"/>
        <end position="293"/>
    </location>
</feature>
<dbReference type="InterPro" id="IPR005595">
    <property type="entry name" value="TRAP_alpha"/>
</dbReference>
<evidence type="ECO:0000256" key="8">
    <source>
        <dbReference type="ARBA" id="ARBA00023136"/>
    </source>
</evidence>
<dbReference type="EnsemblMetazoa" id="AALB008457-RA">
    <property type="protein sequence ID" value="AALB008457-PA"/>
    <property type="gene ID" value="AALB008457"/>
</dbReference>